<feature type="region of interest" description="Disordered" evidence="1">
    <location>
        <begin position="1"/>
        <end position="33"/>
    </location>
</feature>
<organism evidence="2 3">
    <name type="scientific">Xyrichtys novacula</name>
    <name type="common">Pearly razorfish</name>
    <name type="synonym">Hemipteronotus novacula</name>
    <dbReference type="NCBI Taxonomy" id="13765"/>
    <lineage>
        <taxon>Eukaryota</taxon>
        <taxon>Metazoa</taxon>
        <taxon>Chordata</taxon>
        <taxon>Craniata</taxon>
        <taxon>Vertebrata</taxon>
        <taxon>Euteleostomi</taxon>
        <taxon>Actinopterygii</taxon>
        <taxon>Neopterygii</taxon>
        <taxon>Teleostei</taxon>
        <taxon>Neoteleostei</taxon>
        <taxon>Acanthomorphata</taxon>
        <taxon>Eupercaria</taxon>
        <taxon>Labriformes</taxon>
        <taxon>Labridae</taxon>
        <taxon>Xyrichtys</taxon>
    </lineage>
</organism>
<keyword evidence="3" id="KW-1185">Reference proteome</keyword>
<name>A0AAV1FXT9_XYRNO</name>
<reference evidence="2" key="1">
    <citation type="submission" date="2023-08" db="EMBL/GenBank/DDBJ databases">
        <authorList>
            <person name="Alioto T."/>
            <person name="Alioto T."/>
            <person name="Gomez Garrido J."/>
        </authorList>
    </citation>
    <scope>NUCLEOTIDE SEQUENCE</scope>
</reference>
<evidence type="ECO:0000313" key="3">
    <source>
        <dbReference type="Proteomes" id="UP001178508"/>
    </source>
</evidence>
<dbReference type="Proteomes" id="UP001178508">
    <property type="component" value="Chromosome 11"/>
</dbReference>
<accession>A0AAV1FXT9</accession>
<dbReference type="EMBL" id="OY660874">
    <property type="protein sequence ID" value="CAJ1066471.1"/>
    <property type="molecule type" value="Genomic_DNA"/>
</dbReference>
<evidence type="ECO:0000313" key="2">
    <source>
        <dbReference type="EMBL" id="CAJ1066471.1"/>
    </source>
</evidence>
<protein>
    <submittedName>
        <fullName evidence="2">Uncharacterized protein</fullName>
    </submittedName>
</protein>
<gene>
    <name evidence="2" type="ORF">XNOV1_A015958</name>
</gene>
<proteinExistence type="predicted"/>
<sequence length="96" mass="10600">MPKSDPSQEVEASRARGPGVHHRPLRRVAQERGEDLNTLVLVTSTSMQEEGNMMWRHLPLTAHKKQGREAGDNNEGEGQTGASTAVRRSGRHCHHG</sequence>
<evidence type="ECO:0000256" key="1">
    <source>
        <dbReference type="SAM" id="MobiDB-lite"/>
    </source>
</evidence>
<dbReference type="AlphaFoldDB" id="A0AAV1FXT9"/>
<feature type="region of interest" description="Disordered" evidence="1">
    <location>
        <begin position="60"/>
        <end position="96"/>
    </location>
</feature>